<evidence type="ECO:0000259" key="1">
    <source>
        <dbReference type="PROSITE" id="PS51782"/>
    </source>
</evidence>
<dbReference type="Pfam" id="PF07157">
    <property type="entry name" value="DNA_circ_N"/>
    <property type="match status" value="1"/>
</dbReference>
<dbReference type="EMBL" id="JBBMFT010000009">
    <property type="protein sequence ID" value="MEQ2457168.1"/>
    <property type="molecule type" value="Genomic_DNA"/>
</dbReference>
<dbReference type="PROSITE" id="PS51782">
    <property type="entry name" value="LYSM"/>
    <property type="match status" value="1"/>
</dbReference>
<proteinExistence type="predicted"/>
<gene>
    <name evidence="2" type="ORF">WMO45_11590</name>
</gene>
<sequence>MRLTAMRYKDYVWPHNPRVYTIGYERTMGAQKVPFGRYWLQDLGPAQRVMRGEGEFVGADAYQQFKALASVFYSDGPGLLVHPVWQTAWAYFVELSLAQEPRADYVRYTFTFWEGYEGHNTGVTVQAAAPAQTTSAATAAGTAQAQWHTVRQGESMWSIARSYGLTLDALIALNPQIKNPSRIQVGQQVRVA</sequence>
<keyword evidence="3" id="KW-1185">Reference proteome</keyword>
<protein>
    <submittedName>
        <fullName evidence="2">LysM peptidoglycan-binding domain-containing protein</fullName>
    </submittedName>
</protein>
<dbReference type="SUPFAM" id="SSF54106">
    <property type="entry name" value="LysM domain"/>
    <property type="match status" value="1"/>
</dbReference>
<dbReference type="InterPro" id="IPR009826">
    <property type="entry name" value="DNA_circ_N"/>
</dbReference>
<dbReference type="InterPro" id="IPR036779">
    <property type="entry name" value="LysM_dom_sf"/>
</dbReference>
<feature type="domain" description="LysM" evidence="1">
    <location>
        <begin position="146"/>
        <end position="191"/>
    </location>
</feature>
<comment type="caution">
    <text evidence="2">The sequence shown here is derived from an EMBL/GenBank/DDBJ whole genome shotgun (WGS) entry which is preliminary data.</text>
</comment>
<name>A0ABV1ERE6_9FIRM</name>
<dbReference type="SMART" id="SM00257">
    <property type="entry name" value="LysM"/>
    <property type="match status" value="1"/>
</dbReference>
<dbReference type="Proteomes" id="UP001440599">
    <property type="component" value="Unassembled WGS sequence"/>
</dbReference>
<accession>A0ABV1ERE6</accession>
<dbReference type="CDD" id="cd00118">
    <property type="entry name" value="LysM"/>
    <property type="match status" value="1"/>
</dbReference>
<dbReference type="RefSeq" id="WP_349140942.1">
    <property type="nucleotide sequence ID" value="NZ_JBBMFT010000009.1"/>
</dbReference>
<dbReference type="Pfam" id="PF01476">
    <property type="entry name" value="LysM"/>
    <property type="match status" value="1"/>
</dbReference>
<organism evidence="2 3">
    <name type="scientific">Flavonifractor hominis</name>
    <dbReference type="NCBI Taxonomy" id="3133178"/>
    <lineage>
        <taxon>Bacteria</taxon>
        <taxon>Bacillati</taxon>
        <taxon>Bacillota</taxon>
        <taxon>Clostridia</taxon>
        <taxon>Eubacteriales</taxon>
        <taxon>Oscillospiraceae</taxon>
        <taxon>Flavonifractor</taxon>
    </lineage>
</organism>
<evidence type="ECO:0000313" key="2">
    <source>
        <dbReference type="EMBL" id="MEQ2457168.1"/>
    </source>
</evidence>
<dbReference type="InterPro" id="IPR018392">
    <property type="entry name" value="LysM"/>
</dbReference>
<dbReference type="Gene3D" id="3.10.350.10">
    <property type="entry name" value="LysM domain"/>
    <property type="match status" value="1"/>
</dbReference>
<evidence type="ECO:0000313" key="3">
    <source>
        <dbReference type="Proteomes" id="UP001440599"/>
    </source>
</evidence>
<reference evidence="2 3" key="1">
    <citation type="submission" date="2024-03" db="EMBL/GenBank/DDBJ databases">
        <title>Human intestinal bacterial collection.</title>
        <authorList>
            <person name="Pauvert C."/>
            <person name="Hitch T.C.A."/>
            <person name="Clavel T."/>
        </authorList>
    </citation>
    <scope>NUCLEOTIDE SEQUENCE [LARGE SCALE GENOMIC DNA]</scope>
    <source>
        <strain evidence="2 3">CLA-AP-H34</strain>
    </source>
</reference>